<dbReference type="InterPro" id="IPR036812">
    <property type="entry name" value="NAD(P)_OxRdtase_dom_sf"/>
</dbReference>
<dbReference type="CDD" id="cd19071">
    <property type="entry name" value="AKR_AKR1-5-like"/>
    <property type="match status" value="1"/>
</dbReference>
<dbReference type="PIRSF" id="PIRSF000097">
    <property type="entry name" value="AKR"/>
    <property type="match status" value="1"/>
</dbReference>
<dbReference type="SUPFAM" id="SSF51430">
    <property type="entry name" value="NAD(P)-linked oxidoreductase"/>
    <property type="match status" value="1"/>
</dbReference>
<dbReference type="Pfam" id="PF00248">
    <property type="entry name" value="Aldo_ket_red"/>
    <property type="match status" value="1"/>
</dbReference>
<dbReference type="InterPro" id="IPR018170">
    <property type="entry name" value="Aldo/ket_reductase_CS"/>
</dbReference>
<dbReference type="PRINTS" id="PR00069">
    <property type="entry name" value="ALDKETRDTASE"/>
</dbReference>
<evidence type="ECO:0000313" key="6">
    <source>
        <dbReference type="Proteomes" id="UP001431693"/>
    </source>
</evidence>
<evidence type="ECO:0000256" key="3">
    <source>
        <dbReference type="ARBA" id="ARBA00023002"/>
    </source>
</evidence>
<comment type="caution">
    <text evidence="5">The sequence shown here is derived from an EMBL/GenBank/DDBJ whole genome shotgun (WGS) entry which is preliminary data.</text>
</comment>
<evidence type="ECO:0000256" key="1">
    <source>
        <dbReference type="ARBA" id="ARBA00007905"/>
    </source>
</evidence>
<evidence type="ECO:0000259" key="4">
    <source>
        <dbReference type="Pfam" id="PF00248"/>
    </source>
</evidence>
<dbReference type="RefSeq" id="WP_283722688.1">
    <property type="nucleotide sequence ID" value="NZ_JASJEX010000001.1"/>
</dbReference>
<feature type="domain" description="NADP-dependent oxidoreductase" evidence="4">
    <location>
        <begin position="49"/>
        <end position="308"/>
    </location>
</feature>
<sequence length="316" mass="34908">MDIRATSGVPLCDPNFREASMKCNEPVTQTDNLSSLTFTLNSGREMPAIGYGTWLTPDGDCPALVEQAAKDGYRLFDTAQVYENEAGVGNGVRHALDQLRLERGDVFVTTKVDADFKQQVLAYNSIHLSLDKLQMPYADLVLIHAPRPWKYMDEDPDTCGHFYDENRAVWLALEDAVKTGWTRSIGLSQFSVDDMEHLLADGATVPAVLQTCAYIGNMPWDLMEYCSDKGIQLQAFCPLGHGNVLKNDDLAAMATKYQVSTAQLCLRYLLQKGFAVIPKTVVPAHLQQNLELGFAIEDADVAALDKLNLKDAIKGL</sequence>
<reference evidence="5" key="1">
    <citation type="submission" date="2023-05" db="EMBL/GenBank/DDBJ databases">
        <title>[olsenella] sp. nov., isolated from a pig farm feces dump.</title>
        <authorList>
            <person name="Chang Y.-H."/>
        </authorList>
    </citation>
    <scope>NUCLEOTIDE SEQUENCE</scope>
    <source>
        <strain evidence="5">YH-ols2217</strain>
    </source>
</reference>
<organism evidence="5 6">
    <name type="scientific">Kribbibacterium absianum</name>
    <dbReference type="NCBI Taxonomy" id="3044210"/>
    <lineage>
        <taxon>Bacteria</taxon>
        <taxon>Bacillati</taxon>
        <taxon>Actinomycetota</taxon>
        <taxon>Coriobacteriia</taxon>
        <taxon>Coriobacteriales</taxon>
        <taxon>Kribbibacteriaceae</taxon>
        <taxon>Kribbibacterium</taxon>
    </lineage>
</organism>
<accession>A0ABT6ZHL6</accession>
<dbReference type="PANTHER" id="PTHR43827:SF3">
    <property type="entry name" value="NADP-DEPENDENT OXIDOREDUCTASE DOMAIN-CONTAINING PROTEIN"/>
    <property type="match status" value="1"/>
</dbReference>
<comment type="similarity">
    <text evidence="1">Belongs to the aldo/keto reductase family.</text>
</comment>
<dbReference type="InterPro" id="IPR020471">
    <property type="entry name" value="AKR"/>
</dbReference>
<protein>
    <submittedName>
        <fullName evidence="5">Aldo/keto reductase</fullName>
    </submittedName>
</protein>
<dbReference type="PANTHER" id="PTHR43827">
    <property type="entry name" value="2,5-DIKETO-D-GLUCONIC ACID REDUCTASE"/>
    <property type="match status" value="1"/>
</dbReference>
<dbReference type="Gene3D" id="3.20.20.100">
    <property type="entry name" value="NADP-dependent oxidoreductase domain"/>
    <property type="match status" value="1"/>
</dbReference>
<evidence type="ECO:0000256" key="2">
    <source>
        <dbReference type="ARBA" id="ARBA00022857"/>
    </source>
</evidence>
<dbReference type="PROSITE" id="PS00798">
    <property type="entry name" value="ALDOKETO_REDUCTASE_1"/>
    <property type="match status" value="1"/>
</dbReference>
<gene>
    <name evidence="5" type="ORF">QJ043_00350</name>
</gene>
<proteinExistence type="inferred from homology"/>
<keyword evidence="2" id="KW-0521">NADP</keyword>
<dbReference type="EMBL" id="JASJEX010000001">
    <property type="protein sequence ID" value="MDJ1128538.1"/>
    <property type="molecule type" value="Genomic_DNA"/>
</dbReference>
<keyword evidence="3" id="KW-0560">Oxidoreductase</keyword>
<name>A0ABT6ZHL6_9ACTN</name>
<dbReference type="InterPro" id="IPR023210">
    <property type="entry name" value="NADP_OxRdtase_dom"/>
</dbReference>
<evidence type="ECO:0000313" key="5">
    <source>
        <dbReference type="EMBL" id="MDJ1128538.1"/>
    </source>
</evidence>
<dbReference type="Proteomes" id="UP001431693">
    <property type="component" value="Unassembled WGS sequence"/>
</dbReference>
<keyword evidence="6" id="KW-1185">Reference proteome</keyword>